<feature type="non-terminal residue" evidence="3">
    <location>
        <position position="293"/>
    </location>
</feature>
<sequence length="293" mass="33226">WLLRRALNDLMRQTVEHMVPHLQRHLSRTKLVGDVGFSQKDLVAKFRGKMKLLRGSARTSEPVRSQTLGESDHNSTPTAVTTTRSPGENTANPLEGLFTYLNQHMAVVFSGTYQGISRPLLLGIWREVNRIVEDVVLPSLLVLQKATDPHAKLKQASMCHTPPPSPSALQQWVSSVKRGMSKPKNKFYWEPETLSFLYECLDAIQWFFTGGDSAEEAVIPLAALRNTWESRRLTFIQSHYHTPTPKLIRAYMGAVGKQLDVVKQWQPFVHHSNARADGHQAKRASLRVDHKRH</sequence>
<dbReference type="EMBL" id="JANBPY010001989">
    <property type="protein sequence ID" value="KAJ1957205.1"/>
    <property type="molecule type" value="Genomic_DNA"/>
</dbReference>
<dbReference type="InterPro" id="IPR014772">
    <property type="entry name" value="Munc13_dom-2"/>
</dbReference>
<proteinExistence type="predicted"/>
<gene>
    <name evidence="3" type="ORF">IWQ62_005142</name>
</gene>
<feature type="compositionally biased region" description="Basic residues" evidence="1">
    <location>
        <begin position="281"/>
        <end position="293"/>
    </location>
</feature>
<feature type="compositionally biased region" description="Polar residues" evidence="1">
    <location>
        <begin position="57"/>
        <end position="90"/>
    </location>
</feature>
<dbReference type="AlphaFoldDB" id="A0A9W8AKK3"/>
<comment type="caution">
    <text evidence="3">The sequence shown here is derived from an EMBL/GenBank/DDBJ whole genome shotgun (WGS) entry which is preliminary data.</text>
</comment>
<name>A0A9W8AKK3_9FUNG</name>
<protein>
    <recommendedName>
        <fullName evidence="2">MHD2 domain-containing protein</fullName>
    </recommendedName>
</protein>
<dbReference type="PROSITE" id="PS51259">
    <property type="entry name" value="MHD2"/>
    <property type="match status" value="1"/>
</dbReference>
<evidence type="ECO:0000256" key="1">
    <source>
        <dbReference type="SAM" id="MobiDB-lite"/>
    </source>
</evidence>
<evidence type="ECO:0000313" key="3">
    <source>
        <dbReference type="EMBL" id="KAJ1957205.1"/>
    </source>
</evidence>
<reference evidence="3" key="1">
    <citation type="submission" date="2022-07" db="EMBL/GenBank/DDBJ databases">
        <title>Phylogenomic reconstructions and comparative analyses of Kickxellomycotina fungi.</title>
        <authorList>
            <person name="Reynolds N.K."/>
            <person name="Stajich J.E."/>
            <person name="Barry K."/>
            <person name="Grigoriev I.V."/>
            <person name="Crous P."/>
            <person name="Smith M.E."/>
        </authorList>
    </citation>
    <scope>NUCLEOTIDE SEQUENCE</scope>
    <source>
        <strain evidence="3">RSA 1196</strain>
    </source>
</reference>
<feature type="region of interest" description="Disordered" evidence="1">
    <location>
        <begin position="274"/>
        <end position="293"/>
    </location>
</feature>
<feature type="region of interest" description="Disordered" evidence="1">
    <location>
        <begin position="55"/>
        <end position="90"/>
    </location>
</feature>
<organism evidence="3 4">
    <name type="scientific">Dispira parvispora</name>
    <dbReference type="NCBI Taxonomy" id="1520584"/>
    <lineage>
        <taxon>Eukaryota</taxon>
        <taxon>Fungi</taxon>
        <taxon>Fungi incertae sedis</taxon>
        <taxon>Zoopagomycota</taxon>
        <taxon>Kickxellomycotina</taxon>
        <taxon>Dimargaritomycetes</taxon>
        <taxon>Dimargaritales</taxon>
        <taxon>Dimargaritaceae</taxon>
        <taxon>Dispira</taxon>
    </lineage>
</organism>
<evidence type="ECO:0000313" key="4">
    <source>
        <dbReference type="Proteomes" id="UP001150925"/>
    </source>
</evidence>
<dbReference type="Proteomes" id="UP001150925">
    <property type="component" value="Unassembled WGS sequence"/>
</dbReference>
<keyword evidence="4" id="KW-1185">Reference proteome</keyword>
<dbReference type="OrthoDB" id="2015333at2759"/>
<feature type="domain" description="MHD2" evidence="2">
    <location>
        <begin position="91"/>
        <end position="251"/>
    </location>
</feature>
<accession>A0A9W8AKK3</accession>
<evidence type="ECO:0000259" key="2">
    <source>
        <dbReference type="PROSITE" id="PS51259"/>
    </source>
</evidence>